<protein>
    <recommendedName>
        <fullName evidence="4">MHC class I antigen</fullName>
    </recommendedName>
</protein>
<evidence type="ECO:0000256" key="1">
    <source>
        <dbReference type="SAM" id="MobiDB-lite"/>
    </source>
</evidence>
<sequence>MGPGEPTATRTVAGMGSEWCGCLGNSGDAEGGATSIGVAELVATGDWRLGGHGRGELEHVCGGSIWVRRRKRSGVGLMGIDRLGQPRQRRWEAPTRDDADWAEHYEVRLGGSFWESDGDIADGGDLGLTPEMRSGGEQKPGGGIDGE</sequence>
<evidence type="ECO:0000313" key="2">
    <source>
        <dbReference type="EMBL" id="KAK9939454.1"/>
    </source>
</evidence>
<evidence type="ECO:0008006" key="4">
    <source>
        <dbReference type="Google" id="ProtNLM"/>
    </source>
</evidence>
<dbReference type="Proteomes" id="UP001457282">
    <property type="component" value="Unassembled WGS sequence"/>
</dbReference>
<gene>
    <name evidence="2" type="ORF">M0R45_016149</name>
</gene>
<comment type="caution">
    <text evidence="2">The sequence shown here is derived from an EMBL/GenBank/DDBJ whole genome shotgun (WGS) entry which is preliminary data.</text>
</comment>
<dbReference type="EMBL" id="JBEDUW010000003">
    <property type="protein sequence ID" value="KAK9939454.1"/>
    <property type="molecule type" value="Genomic_DNA"/>
</dbReference>
<proteinExistence type="predicted"/>
<accession>A0AAW1XSM0</accession>
<feature type="region of interest" description="Disordered" evidence="1">
    <location>
        <begin position="115"/>
        <end position="147"/>
    </location>
</feature>
<name>A0AAW1XSM0_RUBAR</name>
<feature type="compositionally biased region" description="Gly residues" evidence="1">
    <location>
        <begin position="138"/>
        <end position="147"/>
    </location>
</feature>
<reference evidence="2 3" key="1">
    <citation type="journal article" date="2023" name="G3 (Bethesda)">
        <title>A chromosome-length genome assembly and annotation of blackberry (Rubus argutus, cv. 'Hillquist').</title>
        <authorList>
            <person name="Bruna T."/>
            <person name="Aryal R."/>
            <person name="Dudchenko O."/>
            <person name="Sargent D.J."/>
            <person name="Mead D."/>
            <person name="Buti M."/>
            <person name="Cavallini A."/>
            <person name="Hytonen T."/>
            <person name="Andres J."/>
            <person name="Pham M."/>
            <person name="Weisz D."/>
            <person name="Mascagni F."/>
            <person name="Usai G."/>
            <person name="Natali L."/>
            <person name="Bassil N."/>
            <person name="Fernandez G.E."/>
            <person name="Lomsadze A."/>
            <person name="Armour M."/>
            <person name="Olukolu B."/>
            <person name="Poorten T."/>
            <person name="Britton C."/>
            <person name="Davik J."/>
            <person name="Ashrafi H."/>
            <person name="Aiden E.L."/>
            <person name="Borodovsky M."/>
            <person name="Worthington M."/>
        </authorList>
    </citation>
    <scope>NUCLEOTIDE SEQUENCE [LARGE SCALE GENOMIC DNA]</scope>
    <source>
        <strain evidence="2">PI 553951</strain>
    </source>
</reference>
<dbReference type="AlphaFoldDB" id="A0AAW1XSM0"/>
<keyword evidence="3" id="KW-1185">Reference proteome</keyword>
<evidence type="ECO:0000313" key="3">
    <source>
        <dbReference type="Proteomes" id="UP001457282"/>
    </source>
</evidence>
<organism evidence="2 3">
    <name type="scientific">Rubus argutus</name>
    <name type="common">Southern blackberry</name>
    <dbReference type="NCBI Taxonomy" id="59490"/>
    <lineage>
        <taxon>Eukaryota</taxon>
        <taxon>Viridiplantae</taxon>
        <taxon>Streptophyta</taxon>
        <taxon>Embryophyta</taxon>
        <taxon>Tracheophyta</taxon>
        <taxon>Spermatophyta</taxon>
        <taxon>Magnoliopsida</taxon>
        <taxon>eudicotyledons</taxon>
        <taxon>Gunneridae</taxon>
        <taxon>Pentapetalae</taxon>
        <taxon>rosids</taxon>
        <taxon>fabids</taxon>
        <taxon>Rosales</taxon>
        <taxon>Rosaceae</taxon>
        <taxon>Rosoideae</taxon>
        <taxon>Rosoideae incertae sedis</taxon>
        <taxon>Rubus</taxon>
    </lineage>
</organism>